<dbReference type="EMBL" id="CAID01000013">
    <property type="protein sequence ID" value="CAL56621.1"/>
    <property type="molecule type" value="Genomic_DNA"/>
</dbReference>
<dbReference type="OrthoDB" id="500567at2759"/>
<dbReference type="STRING" id="70448.Q00WP0"/>
<dbReference type="InParanoid" id="Q00WP0"/>
<dbReference type="KEGG" id="ota:OT_ostta13g02830"/>
<dbReference type="RefSeq" id="XP_003082764.1">
    <property type="nucleotide sequence ID" value="XM_003082716.1"/>
</dbReference>
<feature type="coiled-coil region" evidence="1">
    <location>
        <begin position="431"/>
        <end position="494"/>
    </location>
</feature>
<evidence type="ECO:0000313" key="4">
    <source>
        <dbReference type="Proteomes" id="UP000009170"/>
    </source>
</evidence>
<accession>Q00WP0</accession>
<evidence type="ECO:0000313" key="3">
    <source>
        <dbReference type="EMBL" id="CAL56621.1"/>
    </source>
</evidence>
<feature type="region of interest" description="Disordered" evidence="2">
    <location>
        <begin position="396"/>
        <end position="427"/>
    </location>
</feature>
<keyword evidence="1" id="KW-0175">Coiled coil</keyword>
<organism evidence="3 4">
    <name type="scientific">Ostreococcus tauri</name>
    <name type="common">Marine green alga</name>
    <dbReference type="NCBI Taxonomy" id="70448"/>
    <lineage>
        <taxon>Eukaryota</taxon>
        <taxon>Viridiplantae</taxon>
        <taxon>Chlorophyta</taxon>
        <taxon>Mamiellophyceae</taxon>
        <taxon>Mamiellales</taxon>
        <taxon>Bathycoccaceae</taxon>
        <taxon>Ostreococcus</taxon>
    </lineage>
</organism>
<feature type="coiled-coil region" evidence="1">
    <location>
        <begin position="27"/>
        <end position="202"/>
    </location>
</feature>
<dbReference type="Proteomes" id="UP000009170">
    <property type="component" value="Unassembled WGS sequence"/>
</dbReference>
<reference evidence="3 4" key="2">
    <citation type="journal article" date="2014" name="BMC Genomics">
        <title>An improved genome of the model marine alga Ostreococcus tauri unfolds by assessing Illumina de novo assemblies.</title>
        <authorList>
            <person name="Blanc-Mathieu R."/>
            <person name="Verhelst B."/>
            <person name="Derelle E."/>
            <person name="Rombauts S."/>
            <person name="Bouget F.Y."/>
            <person name="Carre I."/>
            <person name="Chateau A."/>
            <person name="Eyre-Walker A."/>
            <person name="Grimsley N."/>
            <person name="Moreau H."/>
            <person name="Piegu B."/>
            <person name="Rivals E."/>
            <person name="Schackwitz W."/>
            <person name="Van de Peer Y."/>
            <person name="Piganeau G."/>
        </authorList>
    </citation>
    <scope>NUCLEOTIDE SEQUENCE [LARGE SCALE GENOMIC DNA]</scope>
    <source>
        <strain evidence="4">OTTH 0595 / CCAP 157/2 / RCC745</strain>
    </source>
</reference>
<dbReference type="GeneID" id="9837565"/>
<sequence>MSPAPAPPSRVVDDARARNVNTASALASIWKNRCDALTRDLERARETFEEMKRELCVHRDASERERAENATLEREIQKARLDAKENSKASERLAGEIRALTCERDNVLTEKRDVEEALERAKSEASASALMIEMERAETLELLDGERRARASAEKRRDKCERAMKAMREDMEAREREFANELERERVARARLEEDRVELEADRRRFRDFEQMLAAEKIKVVEAHSSNKMAQQAMQERMTKAENESAAMRKMMESRSTEMANAVRRLNEELAVQHDVVERGMSARVDALREAFDEEIVRVRERANVMIEAARKKETAANERVKELELTVSRAEQISRDALNKLKSVSAATVEAERECEQLRASLHSLGEINAKLTRRIIDGEPFVLDDEVVDRSGARVRSPVSEMSVNTPSPPAQRARKTGPSSTGSVRYAAHDIQKIHRELEAELAKLRVEHDAIAREIGASAAAEGEMLARALQDAQERMEAKARQVKLLNSSNRNAAP</sequence>
<evidence type="ECO:0000256" key="1">
    <source>
        <dbReference type="SAM" id="Coils"/>
    </source>
</evidence>
<dbReference type="FunCoup" id="Q00WP0">
    <property type="interactions" value="1218"/>
</dbReference>
<reference evidence="4" key="1">
    <citation type="journal article" date="2006" name="Proc. Natl. Acad. Sci. U.S.A.">
        <title>Genome analysis of the smallest free-living eukaryote Ostreococcus tauri unveils many unique features.</title>
        <authorList>
            <person name="Derelle E."/>
            <person name="Ferraz C."/>
            <person name="Rombauts S."/>
            <person name="Rouze P."/>
            <person name="Worden A.Z."/>
            <person name="Robbens S."/>
            <person name="Partensky F."/>
            <person name="Degroeve S."/>
            <person name="Echeynie S."/>
            <person name="Cooke R."/>
            <person name="Saeys Y."/>
            <person name="Wuyts J."/>
            <person name="Jabbari K."/>
            <person name="Bowler C."/>
            <person name="Panaud O."/>
            <person name="Piegu B."/>
            <person name="Ball S.G."/>
            <person name="Ral J.-P."/>
            <person name="Bouget F.-Y."/>
            <person name="Piganeau G."/>
            <person name="De Baets B."/>
            <person name="Picard A."/>
            <person name="Delseny M."/>
            <person name="Demaille J."/>
            <person name="Van de Peer Y."/>
            <person name="Moreau H."/>
        </authorList>
    </citation>
    <scope>NUCLEOTIDE SEQUENCE [LARGE SCALE GENOMIC DNA]</scope>
    <source>
        <strain evidence="4">OTTH 0595 / CCAP 157/2 / RCC745</strain>
    </source>
</reference>
<keyword evidence="4" id="KW-1185">Reference proteome</keyword>
<proteinExistence type="predicted"/>
<protein>
    <submittedName>
        <fullName evidence="3">Unnamed product</fullName>
    </submittedName>
</protein>
<feature type="coiled-coil region" evidence="1">
    <location>
        <begin position="307"/>
        <end position="362"/>
    </location>
</feature>
<gene>
    <name evidence="3" type="ORF">OT_ostta13g02830</name>
</gene>
<evidence type="ECO:0000256" key="2">
    <source>
        <dbReference type="SAM" id="MobiDB-lite"/>
    </source>
</evidence>
<dbReference type="AlphaFoldDB" id="Q00WP0"/>
<name>Q00WP0_OSTTA</name>
<comment type="caution">
    <text evidence="3">The sequence shown here is derived from an EMBL/GenBank/DDBJ whole genome shotgun (WGS) entry which is preliminary data.</text>
</comment>